<keyword evidence="5" id="KW-0496">Mitochondrion</keyword>
<keyword evidence="1 5" id="KW-0689">Ribosomal protein</keyword>
<dbReference type="GO" id="GO:1990904">
    <property type="term" value="C:ribonucleoprotein complex"/>
    <property type="evidence" value="ECO:0007669"/>
    <property type="project" value="UniProtKB-KW"/>
</dbReference>
<proteinExistence type="predicted"/>
<organism evidence="5">
    <name type="scientific">Analipus japonicus</name>
    <dbReference type="NCBI Taxonomy" id="31333"/>
    <lineage>
        <taxon>Eukaryota</taxon>
        <taxon>Sar</taxon>
        <taxon>Stramenopiles</taxon>
        <taxon>Ochrophyta</taxon>
        <taxon>PX clade</taxon>
        <taxon>Phaeophyceae</taxon>
        <taxon>Ralfsiales</taxon>
        <taxon>Ralfsiaceae</taxon>
        <taxon>Analipus</taxon>
    </lineage>
</organism>
<dbReference type="GO" id="GO:0005840">
    <property type="term" value="C:ribosome"/>
    <property type="evidence" value="ECO:0007669"/>
    <property type="project" value="UniProtKB-KW"/>
</dbReference>
<feature type="signal peptide" evidence="3">
    <location>
        <begin position="1"/>
        <end position="38"/>
    </location>
</feature>
<dbReference type="Pfam" id="PF00338">
    <property type="entry name" value="Ribosomal_S10"/>
    <property type="match status" value="1"/>
</dbReference>
<accession>A0A8F0FF37</accession>
<name>A0A8F0FF37_9PHAE</name>
<dbReference type="EMBL" id="MZ156065">
    <property type="protein sequence ID" value="QWK45011.1"/>
    <property type="molecule type" value="Genomic_DNA"/>
</dbReference>
<geneLocation type="mitochondrion" evidence="5"/>
<evidence type="ECO:0000259" key="4">
    <source>
        <dbReference type="Pfam" id="PF00338"/>
    </source>
</evidence>
<feature type="chain" id="PRO_5034548415" evidence="3">
    <location>
        <begin position="39"/>
        <end position="105"/>
    </location>
</feature>
<keyword evidence="2" id="KW-0687">Ribonucleoprotein</keyword>
<evidence type="ECO:0000256" key="1">
    <source>
        <dbReference type="ARBA" id="ARBA00022980"/>
    </source>
</evidence>
<dbReference type="Gene3D" id="3.30.70.600">
    <property type="entry name" value="Ribosomal protein S10 domain"/>
    <property type="match status" value="1"/>
</dbReference>
<dbReference type="InterPro" id="IPR027486">
    <property type="entry name" value="Ribosomal_uS10_dom"/>
</dbReference>
<dbReference type="AlphaFoldDB" id="A0A8F0FF37"/>
<evidence type="ECO:0000256" key="2">
    <source>
        <dbReference type="ARBA" id="ARBA00023274"/>
    </source>
</evidence>
<reference evidence="5" key="1">
    <citation type="journal article" date="2021" name="Genome Biol. Evol.">
        <title>Genomic rearrangements and sequence evolution across brown algal orgelles.</title>
        <authorList>
            <person name="Starko S."/>
            <person name="Bringloe T."/>
            <person name="Soto Gomez M."/>
            <person name="Darby H."/>
            <person name="Graham S."/>
            <person name="Martone P."/>
        </authorList>
    </citation>
    <scope>NUCLEOTIDE SEQUENCE</scope>
</reference>
<evidence type="ECO:0000256" key="3">
    <source>
        <dbReference type="SAM" id="SignalP"/>
    </source>
</evidence>
<feature type="domain" description="Small ribosomal subunit protein uS10" evidence="4">
    <location>
        <begin position="37"/>
        <end position="82"/>
    </location>
</feature>
<sequence length="105" mass="11870">MGSSASFNYGCRIWCCTSNLLGLRLLLLLLPLSPFCVGLPTQTKKFTLLRSPLGNSRAKDHFERREFKAYVYFESDKVGKILALIAVLGHCPGIKYRVRVYNNRG</sequence>
<protein>
    <submittedName>
        <fullName evidence="5">Ribosomal protein S10</fullName>
    </submittedName>
</protein>
<gene>
    <name evidence="5" type="primary">rps10</name>
</gene>
<dbReference type="InterPro" id="IPR036838">
    <property type="entry name" value="Ribosomal_uS10_dom_sf"/>
</dbReference>
<evidence type="ECO:0000313" key="5">
    <source>
        <dbReference type="EMBL" id="QWK45011.1"/>
    </source>
</evidence>
<dbReference type="SUPFAM" id="SSF54999">
    <property type="entry name" value="Ribosomal protein S10"/>
    <property type="match status" value="1"/>
</dbReference>
<keyword evidence="3" id="KW-0732">Signal</keyword>